<name>A0A669CZZ1_ORENI</name>
<reference evidence="3" key="2">
    <citation type="submission" date="2025-09" db="UniProtKB">
        <authorList>
            <consortium name="Ensembl"/>
        </authorList>
    </citation>
    <scope>IDENTIFICATION</scope>
</reference>
<feature type="region of interest" description="Disordered" evidence="1">
    <location>
        <begin position="1"/>
        <end position="25"/>
    </location>
</feature>
<evidence type="ECO:0000313" key="4">
    <source>
        <dbReference type="Proteomes" id="UP000005207"/>
    </source>
</evidence>
<sequence length="599" mass="67569">MPLQELETLEDLPDTMPSQQPETREGRKDIKMLLSVVCLMSVMILIMAICFLLYFLQTAPSKLSERGGHSSPTPTETPSSESKPWVRTKREVSGKKDECLSTYGGLELDYVNGSTTAFTFDLCDVINCKGASSGWRGYNVWVCWDYAVNTHCERGSRPYESWCRNWNQVRGYTGENWEPPEVGLENELRLQRDYSSSQNPLTLSLGNWRRKNPVYLVLGVETVGTDPKGLIKVNFLGKANPIKLVREDAGTYRTNNSPNAVINVTGKGESGSLDAVSEEQEPKDRRVLSVDYSRLKPQELIERATGFSDSNIWLDWMAQNAREQEVSNCIACASARPRLFTEPAPLHPEDHWGYDCMLRMTRGAVSTGNCTVLSSLFPPIDKYTKAGPFMPRKDNYTCFKFSTDRVKYKLGEIDPNWCSVIQTGRTTNNVSDATTLIGTWARSGLYYYCGQKTLLVRVPLGSVGTCAMVRLGAPLTLIGNQLKAIPQHNTRTLTLRRKRHILVKRGAEGTHAYDPRMNSPTWIDSIKVPRGVPNEYKLADQIAAGFENLPIISAFFPVTPNKNVDRINYVHYNVLRLSNSNFIYIAPNHNKRRFILYSR</sequence>
<reference evidence="3" key="1">
    <citation type="submission" date="2025-08" db="UniProtKB">
        <authorList>
            <consortium name="Ensembl"/>
        </authorList>
    </citation>
    <scope>IDENTIFICATION</scope>
</reference>
<evidence type="ECO:0000256" key="1">
    <source>
        <dbReference type="SAM" id="MobiDB-lite"/>
    </source>
</evidence>
<organism evidence="3 4">
    <name type="scientific">Oreochromis niloticus</name>
    <name type="common">Nile tilapia</name>
    <name type="synonym">Tilapia nilotica</name>
    <dbReference type="NCBI Taxonomy" id="8128"/>
    <lineage>
        <taxon>Eukaryota</taxon>
        <taxon>Metazoa</taxon>
        <taxon>Chordata</taxon>
        <taxon>Craniata</taxon>
        <taxon>Vertebrata</taxon>
        <taxon>Euteleostomi</taxon>
        <taxon>Actinopterygii</taxon>
        <taxon>Neopterygii</taxon>
        <taxon>Teleostei</taxon>
        <taxon>Neoteleostei</taxon>
        <taxon>Acanthomorphata</taxon>
        <taxon>Ovalentaria</taxon>
        <taxon>Cichlomorphae</taxon>
        <taxon>Cichliformes</taxon>
        <taxon>Cichlidae</taxon>
        <taxon>African cichlids</taxon>
        <taxon>Pseudocrenilabrinae</taxon>
        <taxon>Oreochromini</taxon>
        <taxon>Oreochromis</taxon>
    </lineage>
</organism>
<feature type="transmembrane region" description="Helical" evidence="2">
    <location>
        <begin position="33"/>
        <end position="56"/>
    </location>
</feature>
<dbReference type="AlphaFoldDB" id="A0A669CZZ1"/>
<protein>
    <submittedName>
        <fullName evidence="3">Uncharacterized protein</fullName>
    </submittedName>
</protein>
<evidence type="ECO:0000313" key="3">
    <source>
        <dbReference type="Ensembl" id="ENSONIP00000053898.1"/>
    </source>
</evidence>
<keyword evidence="2" id="KW-0812">Transmembrane</keyword>
<accession>A0A669CZZ1</accession>
<feature type="compositionally biased region" description="Low complexity" evidence="1">
    <location>
        <begin position="70"/>
        <end position="82"/>
    </location>
</feature>
<keyword evidence="2" id="KW-1133">Transmembrane helix</keyword>
<dbReference type="OMA" id="NTHCERG"/>
<dbReference type="InParanoid" id="A0A669CZZ1"/>
<dbReference type="GeneTree" id="ENSGT00530000064449"/>
<keyword evidence="4" id="KW-1185">Reference proteome</keyword>
<evidence type="ECO:0000256" key="2">
    <source>
        <dbReference type="SAM" id="Phobius"/>
    </source>
</evidence>
<feature type="region of interest" description="Disordered" evidence="1">
    <location>
        <begin position="65"/>
        <end position="89"/>
    </location>
</feature>
<dbReference type="Proteomes" id="UP000005207">
    <property type="component" value="Unplaced"/>
</dbReference>
<proteinExistence type="predicted"/>
<dbReference type="Ensembl" id="ENSONIT00000056502.1">
    <property type="protein sequence ID" value="ENSONIP00000053898.1"/>
    <property type="gene ID" value="ENSONIG00000036852.1"/>
</dbReference>
<keyword evidence="2" id="KW-0472">Membrane</keyword>